<dbReference type="OrthoDB" id="7019332at2"/>
<protein>
    <submittedName>
        <fullName evidence="1">Uncharacterized protein</fullName>
    </submittedName>
</protein>
<dbReference type="Proteomes" id="UP000324260">
    <property type="component" value="Unassembled WGS sequence"/>
</dbReference>
<proteinExistence type="predicted"/>
<evidence type="ECO:0000313" key="1">
    <source>
        <dbReference type="EMBL" id="TZG40560.1"/>
    </source>
</evidence>
<dbReference type="EMBL" id="VTPU01000004">
    <property type="protein sequence ID" value="TZG40560.1"/>
    <property type="molecule type" value="Genomic_DNA"/>
</dbReference>
<accession>A0A5D9DBR9</accession>
<dbReference type="RefSeq" id="WP_149321391.1">
    <property type="nucleotide sequence ID" value="NZ_JARWAH010000003.1"/>
</dbReference>
<gene>
    <name evidence="1" type="ORF">FZZ93_05810</name>
</gene>
<comment type="caution">
    <text evidence="1">The sequence shown here is derived from an EMBL/GenBank/DDBJ whole genome shotgun (WGS) entry which is preliminary data.</text>
</comment>
<sequence>MQDDALKVRGQPVHTLFAKHKNDLDVMLACCDAIEANCRKHGCRVFPVPAYFERGAIRSRKLKDYETEVSILRRWVVLEDAYLSQAGKRPSGNTKLRERLKKAERIKGGCA</sequence>
<name>A0A5D9DBR9_HALER</name>
<keyword evidence="2" id="KW-1185">Reference proteome</keyword>
<reference evidence="1 2" key="1">
    <citation type="submission" date="2019-08" db="EMBL/GenBank/DDBJ databases">
        <title>Draft Genome Sequence of Halomonas eurihalina Isolated from Preserved Hide-surface.</title>
        <authorList>
            <person name="Hussain S.A."/>
            <person name="Xu A."/>
            <person name="Sarker M."/>
            <person name="Sommers C."/>
        </authorList>
    </citation>
    <scope>NUCLEOTIDE SEQUENCE [LARGE SCALE GENOMIC DNA]</scope>
    <source>
        <strain evidence="1 2">MS1</strain>
    </source>
</reference>
<evidence type="ECO:0000313" key="2">
    <source>
        <dbReference type="Proteomes" id="UP000324260"/>
    </source>
</evidence>
<organism evidence="1 2">
    <name type="scientific">Halomonas eurihalina</name>
    <dbReference type="NCBI Taxonomy" id="42566"/>
    <lineage>
        <taxon>Bacteria</taxon>
        <taxon>Pseudomonadati</taxon>
        <taxon>Pseudomonadota</taxon>
        <taxon>Gammaproteobacteria</taxon>
        <taxon>Oceanospirillales</taxon>
        <taxon>Halomonadaceae</taxon>
        <taxon>Halomonas</taxon>
    </lineage>
</organism>
<dbReference type="AlphaFoldDB" id="A0A5D9DBR9"/>